<evidence type="ECO:0000313" key="2">
    <source>
        <dbReference type="EMBL" id="MBB6210483.1"/>
    </source>
</evidence>
<comment type="caution">
    <text evidence="2">The sequence shown here is derived from an EMBL/GenBank/DDBJ whole genome shotgun (WGS) entry which is preliminary data.</text>
</comment>
<name>A0A7X0DLY6_NOVIT</name>
<protein>
    <submittedName>
        <fullName evidence="2">Uncharacterized protein</fullName>
    </submittedName>
</protein>
<dbReference type="AlphaFoldDB" id="A0A7X0DLY6"/>
<evidence type="ECO:0000256" key="1">
    <source>
        <dbReference type="SAM" id="Phobius"/>
    </source>
</evidence>
<gene>
    <name evidence="2" type="ORF">FHS48_001899</name>
</gene>
<feature type="transmembrane region" description="Helical" evidence="1">
    <location>
        <begin position="6"/>
        <end position="30"/>
    </location>
</feature>
<keyword evidence="1" id="KW-0472">Membrane</keyword>
<evidence type="ECO:0000313" key="3">
    <source>
        <dbReference type="Proteomes" id="UP000544872"/>
    </source>
</evidence>
<keyword evidence="1" id="KW-1133">Transmembrane helix</keyword>
<organism evidence="2 3">
    <name type="scientific">Novispirillum itersonii</name>
    <name type="common">Aquaspirillum itersonii</name>
    <dbReference type="NCBI Taxonomy" id="189"/>
    <lineage>
        <taxon>Bacteria</taxon>
        <taxon>Pseudomonadati</taxon>
        <taxon>Pseudomonadota</taxon>
        <taxon>Alphaproteobacteria</taxon>
        <taxon>Rhodospirillales</taxon>
        <taxon>Novispirillaceae</taxon>
        <taxon>Novispirillum</taxon>
    </lineage>
</organism>
<accession>A0A7X0DLY6</accession>
<proteinExistence type="predicted"/>
<sequence>MSIGRFVTEFLALLSLLVMIYMWGVLGYALHA</sequence>
<keyword evidence="1" id="KW-0812">Transmembrane</keyword>
<reference evidence="2 3" key="1">
    <citation type="submission" date="2020-08" db="EMBL/GenBank/DDBJ databases">
        <title>Genomic Encyclopedia of Type Strains, Phase IV (KMG-IV): sequencing the most valuable type-strain genomes for metagenomic binning, comparative biology and taxonomic classification.</title>
        <authorList>
            <person name="Goeker M."/>
        </authorList>
    </citation>
    <scope>NUCLEOTIDE SEQUENCE [LARGE SCALE GENOMIC DNA]</scope>
    <source>
        <strain evidence="2 3">DSM 11590</strain>
    </source>
</reference>
<keyword evidence="3" id="KW-1185">Reference proteome</keyword>
<dbReference type="EMBL" id="JACIIX010000006">
    <property type="protein sequence ID" value="MBB6210483.1"/>
    <property type="molecule type" value="Genomic_DNA"/>
</dbReference>
<dbReference type="Proteomes" id="UP000544872">
    <property type="component" value="Unassembled WGS sequence"/>
</dbReference>